<feature type="region of interest" description="Disordered" evidence="5">
    <location>
        <begin position="1"/>
        <end position="22"/>
    </location>
</feature>
<dbReference type="FunFam" id="1.10.472.10:FF:000003">
    <property type="entry name" value="G1/S-specific cyclin-D2"/>
    <property type="match status" value="1"/>
</dbReference>
<name>A0A8J2QJH7_9NEOP</name>
<dbReference type="SMART" id="SM01332">
    <property type="entry name" value="Cyclin_C"/>
    <property type="match status" value="1"/>
</dbReference>
<feature type="domain" description="Cyclin-like" evidence="6">
    <location>
        <begin position="162"/>
        <end position="259"/>
    </location>
</feature>
<evidence type="ECO:0000256" key="5">
    <source>
        <dbReference type="SAM" id="MobiDB-lite"/>
    </source>
</evidence>
<dbReference type="SMART" id="SM00385">
    <property type="entry name" value="CYCLIN"/>
    <property type="match status" value="2"/>
</dbReference>
<dbReference type="InterPro" id="IPR013763">
    <property type="entry name" value="Cyclin-like_dom"/>
</dbReference>
<dbReference type="GO" id="GO:0051301">
    <property type="term" value="P:cell division"/>
    <property type="evidence" value="ECO:0007669"/>
    <property type="project" value="UniProtKB-KW"/>
</dbReference>
<feature type="domain" description="Cyclin-like" evidence="6">
    <location>
        <begin position="75"/>
        <end position="159"/>
    </location>
</feature>
<protein>
    <submittedName>
        <fullName evidence="8">(African queen) hypothetical protein</fullName>
    </submittedName>
</protein>
<comment type="caution">
    <text evidence="8">The sequence shown here is derived from an EMBL/GenBank/DDBJ whole genome shotgun (WGS) entry which is preliminary data.</text>
</comment>
<dbReference type="InterPro" id="IPR006671">
    <property type="entry name" value="Cyclin_N"/>
</dbReference>
<dbReference type="Proteomes" id="UP000789524">
    <property type="component" value="Unassembled WGS sequence"/>
</dbReference>
<dbReference type="PROSITE" id="PS00292">
    <property type="entry name" value="CYCLINS"/>
    <property type="match status" value="1"/>
</dbReference>
<evidence type="ECO:0000256" key="1">
    <source>
        <dbReference type="ARBA" id="ARBA00022618"/>
    </source>
</evidence>
<feature type="region of interest" description="Disordered" evidence="5">
    <location>
        <begin position="260"/>
        <end position="320"/>
    </location>
</feature>
<sequence>MDLSCGENLQNSGHNSSNSGRTMDMCIAGPDRALDRDPRLLMNLLTLERVHALHTDYFQHVQIDIQPFMRKVVTTWMLEVCEEQQCEEQVFPLAVSYMDRFLAQRAISRQQLQLLAVTSLLLASKFRQCHPLSVDLLCAYTDNSVFPQEVRQWEVMLLQRLNWQLSVATAFDFVEPLLARTPWGRTNPLVRTHALTLTSVCYTETEFLLVPPSLIAVACITAAARGLRVRMTINDLCLLTRTPAPAAELVARHVERVLARETQPQEPRTRHIQPIKQTNNQTQLPDTPTDVQDKLSAERKVDECRDMHPPASGAKARGWGGLREWEQPLAVPGVSPASAPGSPLLN</sequence>
<gene>
    <name evidence="8" type="ORF">DCHRY22_LOCUS4306</name>
</gene>
<evidence type="ECO:0000256" key="2">
    <source>
        <dbReference type="ARBA" id="ARBA00023127"/>
    </source>
</evidence>
<evidence type="ECO:0000256" key="3">
    <source>
        <dbReference type="ARBA" id="ARBA00023306"/>
    </source>
</evidence>
<dbReference type="SUPFAM" id="SSF47954">
    <property type="entry name" value="Cyclin-like"/>
    <property type="match status" value="2"/>
</dbReference>
<dbReference type="Pfam" id="PF02984">
    <property type="entry name" value="Cyclin_C"/>
    <property type="match status" value="1"/>
</dbReference>
<evidence type="ECO:0000313" key="8">
    <source>
        <dbReference type="EMBL" id="CAG9563073.1"/>
    </source>
</evidence>
<accession>A0A8J2QJH7</accession>
<keyword evidence="2 4" id="KW-0195">Cyclin</keyword>
<evidence type="ECO:0000259" key="6">
    <source>
        <dbReference type="SMART" id="SM00385"/>
    </source>
</evidence>
<feature type="compositionally biased region" description="Polar residues" evidence="5">
    <location>
        <begin position="7"/>
        <end position="21"/>
    </location>
</feature>
<organism evidence="8 9">
    <name type="scientific">Danaus chrysippus</name>
    <name type="common">African queen</name>
    <dbReference type="NCBI Taxonomy" id="151541"/>
    <lineage>
        <taxon>Eukaryota</taxon>
        <taxon>Metazoa</taxon>
        <taxon>Ecdysozoa</taxon>
        <taxon>Arthropoda</taxon>
        <taxon>Hexapoda</taxon>
        <taxon>Insecta</taxon>
        <taxon>Pterygota</taxon>
        <taxon>Neoptera</taxon>
        <taxon>Endopterygota</taxon>
        <taxon>Lepidoptera</taxon>
        <taxon>Glossata</taxon>
        <taxon>Ditrysia</taxon>
        <taxon>Papilionoidea</taxon>
        <taxon>Nymphalidae</taxon>
        <taxon>Danainae</taxon>
        <taxon>Danaini</taxon>
        <taxon>Danaina</taxon>
        <taxon>Danaus</taxon>
        <taxon>Anosia</taxon>
    </lineage>
</organism>
<keyword evidence="3" id="KW-0131">Cell cycle</keyword>
<evidence type="ECO:0000256" key="4">
    <source>
        <dbReference type="RuleBase" id="RU000383"/>
    </source>
</evidence>
<dbReference type="AlphaFoldDB" id="A0A8J2QJH7"/>
<evidence type="ECO:0000313" key="9">
    <source>
        <dbReference type="Proteomes" id="UP000789524"/>
    </source>
</evidence>
<reference evidence="8" key="1">
    <citation type="submission" date="2021-09" db="EMBL/GenBank/DDBJ databases">
        <authorList>
            <person name="Martin H S."/>
        </authorList>
    </citation>
    <scope>NUCLEOTIDE SEQUENCE</scope>
</reference>
<dbReference type="PANTHER" id="PTHR10177">
    <property type="entry name" value="CYCLINS"/>
    <property type="match status" value="1"/>
</dbReference>
<comment type="similarity">
    <text evidence="4">Belongs to the cyclin family.</text>
</comment>
<dbReference type="InterPro" id="IPR039361">
    <property type="entry name" value="Cyclin"/>
</dbReference>
<proteinExistence type="inferred from homology"/>
<feature type="domain" description="Cyclin C-terminal" evidence="7">
    <location>
        <begin position="168"/>
        <end position="288"/>
    </location>
</feature>
<keyword evidence="9" id="KW-1185">Reference proteome</keyword>
<feature type="compositionally biased region" description="Basic and acidic residues" evidence="5">
    <location>
        <begin position="291"/>
        <end position="308"/>
    </location>
</feature>
<dbReference type="GO" id="GO:0000278">
    <property type="term" value="P:mitotic cell cycle"/>
    <property type="evidence" value="ECO:0007669"/>
    <property type="project" value="UniProtKB-ARBA"/>
</dbReference>
<dbReference type="OrthoDB" id="306099at2759"/>
<feature type="compositionally biased region" description="Polar residues" evidence="5">
    <location>
        <begin position="275"/>
        <end position="290"/>
    </location>
</feature>
<dbReference type="EMBL" id="CAKASE010000049">
    <property type="protein sequence ID" value="CAG9563073.1"/>
    <property type="molecule type" value="Genomic_DNA"/>
</dbReference>
<dbReference type="InterPro" id="IPR004367">
    <property type="entry name" value="Cyclin_C-dom"/>
</dbReference>
<dbReference type="InterPro" id="IPR048258">
    <property type="entry name" value="Cyclins_cyclin-box"/>
</dbReference>
<dbReference type="CDD" id="cd20516">
    <property type="entry name" value="CYCLIN_CCND_rpt2"/>
    <property type="match status" value="1"/>
</dbReference>
<evidence type="ECO:0000259" key="7">
    <source>
        <dbReference type="SMART" id="SM01332"/>
    </source>
</evidence>
<dbReference type="InterPro" id="IPR036915">
    <property type="entry name" value="Cyclin-like_sf"/>
</dbReference>
<dbReference type="Pfam" id="PF00134">
    <property type="entry name" value="Cyclin_N"/>
    <property type="match status" value="1"/>
</dbReference>
<keyword evidence="1" id="KW-0132">Cell division</keyword>
<dbReference type="Gene3D" id="1.10.472.10">
    <property type="entry name" value="Cyclin-like"/>
    <property type="match status" value="2"/>
</dbReference>